<name>D3DK97_HYDTT</name>
<protein>
    <submittedName>
        <fullName evidence="2">Outer membrane efflux protein</fullName>
    </submittedName>
</protein>
<dbReference type="EMBL" id="AP011112">
    <property type="protein sequence ID" value="BAI70249.1"/>
    <property type="molecule type" value="Genomic_DNA"/>
</dbReference>
<keyword evidence="1" id="KW-0175">Coiled coil</keyword>
<dbReference type="STRING" id="608538.HTH_1805"/>
<dbReference type="RefSeq" id="WP_012964429.1">
    <property type="nucleotide sequence ID" value="NC_013799.1"/>
</dbReference>
<feature type="coiled-coil region" evidence="1">
    <location>
        <begin position="175"/>
        <end position="202"/>
    </location>
</feature>
<dbReference type="Proteomes" id="UP000002574">
    <property type="component" value="Chromosome"/>
</dbReference>
<dbReference type="Gene3D" id="1.20.1600.10">
    <property type="entry name" value="Outer membrane efflux proteins (OEP)"/>
    <property type="match status" value="1"/>
</dbReference>
<dbReference type="KEGG" id="hte:Hydth_1787"/>
<proteinExistence type="predicted"/>
<accession>D3DK97</accession>
<evidence type="ECO:0000313" key="3">
    <source>
        <dbReference type="Proteomes" id="UP000002574"/>
    </source>
</evidence>
<dbReference type="KEGG" id="hth:HTH_1805"/>
<feature type="coiled-coil region" evidence="1">
    <location>
        <begin position="290"/>
        <end position="349"/>
    </location>
</feature>
<dbReference type="PANTHER" id="PTHR30203">
    <property type="entry name" value="OUTER MEMBRANE CATION EFFLUX PROTEIN"/>
    <property type="match status" value="1"/>
</dbReference>
<dbReference type="PATRIC" id="fig|608538.5.peg.1821"/>
<dbReference type="SUPFAM" id="SSF56954">
    <property type="entry name" value="Outer membrane efflux proteins (OEP)"/>
    <property type="match status" value="1"/>
</dbReference>
<gene>
    <name evidence="2" type="ordered locus">HTH_1805</name>
</gene>
<organism evidence="2 3">
    <name type="scientific">Hydrogenobacter thermophilus (strain DSM 6534 / IAM 12695 / TK-6)</name>
    <dbReference type="NCBI Taxonomy" id="608538"/>
    <lineage>
        <taxon>Bacteria</taxon>
        <taxon>Pseudomonadati</taxon>
        <taxon>Aquificota</taxon>
        <taxon>Aquificia</taxon>
        <taxon>Aquificales</taxon>
        <taxon>Aquificaceae</taxon>
        <taxon>Hydrogenobacter</taxon>
    </lineage>
</organism>
<dbReference type="eggNOG" id="COG1538">
    <property type="taxonomic scope" value="Bacteria"/>
</dbReference>
<dbReference type="AlphaFoldDB" id="D3DK97"/>
<dbReference type="GO" id="GO:0015562">
    <property type="term" value="F:efflux transmembrane transporter activity"/>
    <property type="evidence" value="ECO:0007669"/>
    <property type="project" value="InterPro"/>
</dbReference>
<sequence length="392" mass="46578">MFFVLFLCLLSLSWAGELEKLIWYALENSPRIKQYEKLLQSFEYRERYVKSLPNPSVFAGLSNLPVNRPYPNSKEPMSAFSIGFSQVYTLPVKRELEAKVAREQKLQTQAGMLLLQKELIRDIKLRYLEWLYTFKKESLLRAIKESVDALESSTRENYRYGRATLSDLLSLKGEKIRVQKLLIEVKQDRERLKNEIDALVGASFELKGEEINLQGPDFESIDLQKSPYLREKYAKLRELEAQLERKRVEHLPDIELMVEYMARPSMSDMFSVRIGFSLPVWKSRREDLMVLEKREEIQASREEIKNMELELKRAISNLRVDYESKREFLKLTQELINQKKEELKALELAYRYSRADFRDLMRLYRELWELELNRLDLELRLKSIPIELEALL</sequence>
<keyword evidence="3" id="KW-1185">Reference proteome</keyword>
<reference evidence="2 3" key="1">
    <citation type="journal article" date="2010" name="J. Bacteriol.">
        <title>Complete genome sequence of the thermophilic, obligately chemolithoautotrophic hydrogen-oxidizing bacterium Hydrogenobacter thermophilus TK-6.</title>
        <authorList>
            <person name="Arai H."/>
            <person name="Kanbe H."/>
            <person name="Ishii M."/>
            <person name="Igarashi Y."/>
        </authorList>
    </citation>
    <scope>NUCLEOTIDE SEQUENCE [LARGE SCALE GENOMIC DNA]</scope>
    <source>
        <strain evidence="3">DSM 6534 / IAM 12695 / TK-6 [Tokyo]</strain>
    </source>
</reference>
<dbReference type="InterPro" id="IPR010131">
    <property type="entry name" value="MdtP/NodT-like"/>
</dbReference>
<evidence type="ECO:0000313" key="2">
    <source>
        <dbReference type="EMBL" id="BAI70249.1"/>
    </source>
</evidence>
<evidence type="ECO:0000256" key="1">
    <source>
        <dbReference type="SAM" id="Coils"/>
    </source>
</evidence>
<dbReference type="OrthoDB" id="10922at2"/>
<dbReference type="PANTHER" id="PTHR30203:SF24">
    <property type="entry name" value="BLR4935 PROTEIN"/>
    <property type="match status" value="1"/>
</dbReference>